<accession>A0A5N6M6U6</accession>
<dbReference type="OrthoDB" id="1898021at2759"/>
<dbReference type="EMBL" id="SZYD01000017">
    <property type="protein sequence ID" value="KAD3068693.1"/>
    <property type="molecule type" value="Genomic_DNA"/>
</dbReference>
<dbReference type="Proteomes" id="UP000326396">
    <property type="component" value="Linkage Group LG7"/>
</dbReference>
<organism evidence="1 2">
    <name type="scientific">Mikania micrantha</name>
    <name type="common">bitter vine</name>
    <dbReference type="NCBI Taxonomy" id="192012"/>
    <lineage>
        <taxon>Eukaryota</taxon>
        <taxon>Viridiplantae</taxon>
        <taxon>Streptophyta</taxon>
        <taxon>Embryophyta</taxon>
        <taxon>Tracheophyta</taxon>
        <taxon>Spermatophyta</taxon>
        <taxon>Magnoliopsida</taxon>
        <taxon>eudicotyledons</taxon>
        <taxon>Gunneridae</taxon>
        <taxon>Pentapetalae</taxon>
        <taxon>asterids</taxon>
        <taxon>campanulids</taxon>
        <taxon>Asterales</taxon>
        <taxon>Asteraceae</taxon>
        <taxon>Asteroideae</taxon>
        <taxon>Heliantheae alliance</taxon>
        <taxon>Eupatorieae</taxon>
        <taxon>Mikania</taxon>
    </lineage>
</organism>
<comment type="caution">
    <text evidence="1">The sequence shown here is derived from an EMBL/GenBank/DDBJ whole genome shotgun (WGS) entry which is preliminary data.</text>
</comment>
<proteinExistence type="predicted"/>
<reference evidence="1 2" key="1">
    <citation type="submission" date="2019-05" db="EMBL/GenBank/DDBJ databases">
        <title>Mikania micrantha, genome provides insights into the molecular mechanism of rapid growth.</title>
        <authorList>
            <person name="Liu B."/>
        </authorList>
    </citation>
    <scope>NUCLEOTIDE SEQUENCE [LARGE SCALE GENOMIC DNA]</scope>
    <source>
        <strain evidence="1">NLD-2019</strain>
        <tissue evidence="1">Leaf</tissue>
    </source>
</reference>
<evidence type="ECO:0000313" key="2">
    <source>
        <dbReference type="Proteomes" id="UP000326396"/>
    </source>
</evidence>
<name>A0A5N6M6U6_9ASTR</name>
<dbReference type="PANTHER" id="PTHR33702">
    <property type="entry name" value="BNAA09G40010D PROTEIN"/>
    <property type="match status" value="1"/>
</dbReference>
<sequence length="145" mass="16637">MEGTTTRMYQGVKGYWRRRHYERLGGRSRYESGPSQRRRFWRIRIKLKLKLKKKLKVRCSPKKLLIGIRDGYVNMMMRMANSPVVAGGGGLGAKFGMRTLKEYDDQLIIEIYKTLAMRQAKLAGSLLVVNDRKTIGCASPVLPTL</sequence>
<keyword evidence="2" id="KW-1185">Reference proteome</keyword>
<evidence type="ECO:0000313" key="1">
    <source>
        <dbReference type="EMBL" id="KAD3068693.1"/>
    </source>
</evidence>
<dbReference type="PANTHER" id="PTHR33702:SF5">
    <property type="entry name" value="OS01G0308600 PROTEIN"/>
    <property type="match status" value="1"/>
</dbReference>
<protein>
    <submittedName>
        <fullName evidence="1">Uncharacterized protein</fullName>
    </submittedName>
</protein>
<dbReference type="AlphaFoldDB" id="A0A5N6M6U6"/>
<gene>
    <name evidence="1" type="ORF">E3N88_36573</name>
</gene>